<dbReference type="STRING" id="297318.BK138_14270"/>
<dbReference type="Gene3D" id="3.60.21.10">
    <property type="match status" value="1"/>
</dbReference>
<feature type="transmembrane region" description="Helical" evidence="3">
    <location>
        <begin position="24"/>
        <end position="44"/>
    </location>
</feature>
<dbReference type="PANTHER" id="PTHR33393">
    <property type="entry name" value="POLYGLUTAMINE SYNTHESIS ACCESSORY PROTEIN RV0574C-RELATED"/>
    <property type="match status" value="1"/>
</dbReference>
<dbReference type="SUPFAM" id="SSF56300">
    <property type="entry name" value="Metallo-dependent phosphatases"/>
    <property type="match status" value="1"/>
</dbReference>
<organism evidence="5 6">
    <name type="scientific">Paenibacillus rhizosphaerae</name>
    <dbReference type="NCBI Taxonomy" id="297318"/>
    <lineage>
        <taxon>Bacteria</taxon>
        <taxon>Bacillati</taxon>
        <taxon>Bacillota</taxon>
        <taxon>Bacilli</taxon>
        <taxon>Bacillales</taxon>
        <taxon>Paenibacillaceae</taxon>
        <taxon>Paenibacillus</taxon>
    </lineage>
</organism>
<feature type="compositionally biased region" description="Basic and acidic residues" evidence="2">
    <location>
        <begin position="143"/>
        <end position="155"/>
    </location>
</feature>
<dbReference type="Pfam" id="PF09587">
    <property type="entry name" value="PGA_cap"/>
    <property type="match status" value="1"/>
</dbReference>
<gene>
    <name evidence="5" type="ORF">BK138_14270</name>
</gene>
<dbReference type="PANTHER" id="PTHR33393:SF13">
    <property type="entry name" value="PGA BIOSYNTHESIS PROTEIN CAPA"/>
    <property type="match status" value="1"/>
</dbReference>
<keyword evidence="6" id="KW-1185">Reference proteome</keyword>
<dbReference type="InterPro" id="IPR029052">
    <property type="entry name" value="Metallo-depent_PP-like"/>
</dbReference>
<evidence type="ECO:0000256" key="3">
    <source>
        <dbReference type="SAM" id="Phobius"/>
    </source>
</evidence>
<dbReference type="Proteomes" id="UP000187172">
    <property type="component" value="Unassembled WGS sequence"/>
</dbReference>
<proteinExistence type="inferred from homology"/>
<evidence type="ECO:0000313" key="5">
    <source>
        <dbReference type="EMBL" id="OMF54353.1"/>
    </source>
</evidence>
<dbReference type="SMART" id="SM00854">
    <property type="entry name" value="PGA_cap"/>
    <property type="match status" value="1"/>
</dbReference>
<evidence type="ECO:0000256" key="2">
    <source>
        <dbReference type="SAM" id="MobiDB-lite"/>
    </source>
</evidence>
<keyword evidence="3" id="KW-0472">Membrane</keyword>
<feature type="region of interest" description="Disordered" evidence="2">
    <location>
        <begin position="52"/>
        <end position="179"/>
    </location>
</feature>
<dbReference type="EMBL" id="MRTP01000003">
    <property type="protein sequence ID" value="OMF54353.1"/>
    <property type="molecule type" value="Genomic_DNA"/>
</dbReference>
<dbReference type="AlphaFoldDB" id="A0A1R1ER81"/>
<feature type="compositionally biased region" description="Polar residues" evidence="2">
    <location>
        <begin position="169"/>
        <end position="179"/>
    </location>
</feature>
<reference evidence="5 6" key="1">
    <citation type="submission" date="2016-11" db="EMBL/GenBank/DDBJ databases">
        <title>Paenibacillus species isolates.</title>
        <authorList>
            <person name="Beno S.M."/>
        </authorList>
    </citation>
    <scope>NUCLEOTIDE SEQUENCE [LARGE SCALE GENOMIC DNA]</scope>
    <source>
        <strain evidence="5 6">FSL R5-0378</strain>
    </source>
</reference>
<dbReference type="CDD" id="cd07381">
    <property type="entry name" value="MPP_CapA"/>
    <property type="match status" value="1"/>
</dbReference>
<name>A0A1R1ER81_9BACL</name>
<keyword evidence="3" id="KW-0812">Transmembrane</keyword>
<sequence>MYPPRSQKHQAGKKARRKRQGRKWGYVNLCLLAVIALLIGYYLLTQKAHTGGSAQESHKPAQQTAEQPPADPKGTVPGSGEEAGGSGQETSSEQAAEEAADPPPLDQAGTPPDQAGTPPDQEAAGVQQDQPAGSGKEQAAQEGKQETGKDPDSGKAKPQQDQIPEKTASGGTSDAPSGQTIRIHFVGDMIFSGKVETLLESKGYSYPFTYLGDLFKKDDLTLGNLETPVTTRGVGAKNKTFVFKSSPKALDALRAAGMDAVTLANNHILDQGEEGLLDTITHLGASGIKYVGAGKNAARAYAPEYFSIKGMKVALVGASRVYPESSWAAGTNKPGVASAYGQAPEVLKSIAEARDNADLVIVMAHWGIERQSTPDANQKALAHAFIDAGADLIIGAHPHVLQGLEQYKGKWIAYSTGNFIFTKSTVPATWKTAVFEASCGPKGGCGMKLIPYKTELGQPVPMNAEEGKKLLQEVQQLSIGGVRVSGDGTVTSGSAR</sequence>
<evidence type="ECO:0000256" key="1">
    <source>
        <dbReference type="ARBA" id="ARBA00005662"/>
    </source>
</evidence>
<feature type="compositionally biased region" description="Polar residues" evidence="2">
    <location>
        <begin position="52"/>
        <end position="66"/>
    </location>
</feature>
<dbReference type="InterPro" id="IPR019079">
    <property type="entry name" value="Capsule_synth_CapA"/>
</dbReference>
<evidence type="ECO:0000313" key="6">
    <source>
        <dbReference type="Proteomes" id="UP000187172"/>
    </source>
</evidence>
<comment type="caution">
    <text evidence="5">The sequence shown here is derived from an EMBL/GenBank/DDBJ whole genome shotgun (WGS) entry which is preliminary data.</text>
</comment>
<feature type="domain" description="Capsule synthesis protein CapA" evidence="4">
    <location>
        <begin position="182"/>
        <end position="423"/>
    </location>
</feature>
<keyword evidence="3" id="KW-1133">Transmembrane helix</keyword>
<dbReference type="RefSeq" id="WP_076170257.1">
    <property type="nucleotide sequence ID" value="NZ_MRTP01000003.1"/>
</dbReference>
<comment type="similarity">
    <text evidence="1">Belongs to the CapA family.</text>
</comment>
<dbReference type="InterPro" id="IPR052169">
    <property type="entry name" value="CW_Biosynth-Accessory"/>
</dbReference>
<protein>
    <recommendedName>
        <fullName evidence="4">Capsule synthesis protein CapA domain-containing protein</fullName>
    </recommendedName>
</protein>
<evidence type="ECO:0000259" key="4">
    <source>
        <dbReference type="SMART" id="SM00854"/>
    </source>
</evidence>
<accession>A0A1R1ER81</accession>